<dbReference type="SUPFAM" id="SSF55729">
    <property type="entry name" value="Acyl-CoA N-acyltransferases (Nat)"/>
    <property type="match status" value="1"/>
</dbReference>
<dbReference type="GO" id="GO:0008999">
    <property type="term" value="F:protein-N-terminal-alanine acetyltransferase activity"/>
    <property type="evidence" value="ECO:0007669"/>
    <property type="project" value="TreeGrafter"/>
</dbReference>
<evidence type="ECO:0000313" key="3">
    <source>
        <dbReference type="Proteomes" id="UP001063166"/>
    </source>
</evidence>
<comment type="caution">
    <text evidence="2">The sequence shown here is derived from an EMBL/GenBank/DDBJ whole genome shotgun (WGS) entry which is preliminary data.</text>
</comment>
<dbReference type="EMBL" id="BRPK01000004">
    <property type="protein sequence ID" value="GLB37535.1"/>
    <property type="molecule type" value="Genomic_DNA"/>
</dbReference>
<sequence>MPQHTIQLAATSRVRLDPPDSHDDEAVANLRSHPLTLRYLRFLPTTFTAEEARVRRERRAENRDIVDFHIHVKNDDGSYSFGGVAGISYIDEANGSAEAGIIVSPHIYHKGVGTEALYNVLKYAFEDRKLHRVTFETGEDNVPMCSWLENVLEAKLDGKLRECWKDPEGRHTHVNLYSILEWEWTGGIGKKLEGLVSR</sequence>
<dbReference type="InterPro" id="IPR051908">
    <property type="entry name" value="Ribosomal_N-acetyltransferase"/>
</dbReference>
<gene>
    <name evidence="2" type="ORF">LshimejAT787_0405860</name>
</gene>
<accession>A0A9P3PKF1</accession>
<reference evidence="2" key="1">
    <citation type="submission" date="2022-07" db="EMBL/GenBank/DDBJ databases">
        <title>The genome of Lyophyllum shimeji provides insight into the initial evolution of ectomycorrhizal fungal genome.</title>
        <authorList>
            <person name="Kobayashi Y."/>
            <person name="Shibata T."/>
            <person name="Hirakawa H."/>
            <person name="Shigenobu S."/>
            <person name="Nishiyama T."/>
            <person name="Yamada A."/>
            <person name="Hasebe M."/>
            <person name="Kawaguchi M."/>
        </authorList>
    </citation>
    <scope>NUCLEOTIDE SEQUENCE</scope>
    <source>
        <strain evidence="2">AT787</strain>
    </source>
</reference>
<feature type="domain" description="N-acetyltransferase" evidence="1">
    <location>
        <begin position="14"/>
        <end position="183"/>
    </location>
</feature>
<dbReference type="PANTHER" id="PTHR43441:SF11">
    <property type="entry name" value="RIBOSOMAL-PROTEIN-SERINE ACETYLTRANSFERASE"/>
    <property type="match status" value="1"/>
</dbReference>
<protein>
    <submittedName>
        <fullName evidence="2">Acetyltransferase (GNAT) domain containing protein</fullName>
    </submittedName>
</protein>
<dbReference type="Proteomes" id="UP001063166">
    <property type="component" value="Unassembled WGS sequence"/>
</dbReference>
<organism evidence="2 3">
    <name type="scientific">Lyophyllum shimeji</name>
    <name type="common">Hon-shimeji</name>
    <name type="synonym">Tricholoma shimeji</name>
    <dbReference type="NCBI Taxonomy" id="47721"/>
    <lineage>
        <taxon>Eukaryota</taxon>
        <taxon>Fungi</taxon>
        <taxon>Dikarya</taxon>
        <taxon>Basidiomycota</taxon>
        <taxon>Agaricomycotina</taxon>
        <taxon>Agaricomycetes</taxon>
        <taxon>Agaricomycetidae</taxon>
        <taxon>Agaricales</taxon>
        <taxon>Tricholomatineae</taxon>
        <taxon>Lyophyllaceae</taxon>
        <taxon>Lyophyllum</taxon>
    </lineage>
</organism>
<dbReference type="AlphaFoldDB" id="A0A9P3PKF1"/>
<name>A0A9P3PKF1_LYOSH</name>
<proteinExistence type="predicted"/>
<dbReference type="OrthoDB" id="64477at2759"/>
<dbReference type="Gene3D" id="3.40.630.30">
    <property type="match status" value="1"/>
</dbReference>
<dbReference type="GO" id="GO:0005737">
    <property type="term" value="C:cytoplasm"/>
    <property type="evidence" value="ECO:0007669"/>
    <property type="project" value="TreeGrafter"/>
</dbReference>
<dbReference type="InterPro" id="IPR016181">
    <property type="entry name" value="Acyl_CoA_acyltransferase"/>
</dbReference>
<dbReference type="Pfam" id="PF13302">
    <property type="entry name" value="Acetyltransf_3"/>
    <property type="match status" value="1"/>
</dbReference>
<dbReference type="GO" id="GO:1990189">
    <property type="term" value="F:protein N-terminal-serine acetyltransferase activity"/>
    <property type="evidence" value="ECO:0007669"/>
    <property type="project" value="TreeGrafter"/>
</dbReference>
<dbReference type="PROSITE" id="PS51186">
    <property type="entry name" value="GNAT"/>
    <property type="match status" value="1"/>
</dbReference>
<evidence type="ECO:0000259" key="1">
    <source>
        <dbReference type="PROSITE" id="PS51186"/>
    </source>
</evidence>
<keyword evidence="3" id="KW-1185">Reference proteome</keyword>
<evidence type="ECO:0000313" key="2">
    <source>
        <dbReference type="EMBL" id="GLB37535.1"/>
    </source>
</evidence>
<dbReference type="PANTHER" id="PTHR43441">
    <property type="entry name" value="RIBOSOMAL-PROTEIN-SERINE ACETYLTRANSFERASE"/>
    <property type="match status" value="1"/>
</dbReference>
<dbReference type="InterPro" id="IPR000182">
    <property type="entry name" value="GNAT_dom"/>
</dbReference>